<dbReference type="InterPro" id="IPR001680">
    <property type="entry name" value="WD40_rpt"/>
</dbReference>
<evidence type="ECO:0000256" key="3">
    <source>
        <dbReference type="ARBA" id="ARBA00022448"/>
    </source>
</evidence>
<evidence type="ECO:0008006" key="10">
    <source>
        <dbReference type="Google" id="ProtNLM"/>
    </source>
</evidence>
<dbReference type="SUPFAM" id="SSF50978">
    <property type="entry name" value="WD40 repeat-like"/>
    <property type="match status" value="1"/>
</dbReference>
<comment type="subcellular location">
    <subcellularLocation>
        <location evidence="1">Nucleus envelope</location>
    </subcellularLocation>
</comment>
<evidence type="ECO:0000256" key="6">
    <source>
        <dbReference type="ARBA" id="ARBA00022927"/>
    </source>
</evidence>
<dbReference type="GO" id="GO:0035859">
    <property type="term" value="C:Seh1-associated complex"/>
    <property type="evidence" value="ECO:0007669"/>
    <property type="project" value="TreeGrafter"/>
</dbReference>
<proteinExistence type="inferred from homology"/>
<feature type="repeat" description="WD" evidence="8">
    <location>
        <begin position="209"/>
        <end position="246"/>
    </location>
</feature>
<organism evidence="9">
    <name type="scientific">Rhodosorus marinus</name>
    <dbReference type="NCBI Taxonomy" id="101924"/>
    <lineage>
        <taxon>Eukaryota</taxon>
        <taxon>Rhodophyta</taxon>
        <taxon>Stylonematophyceae</taxon>
        <taxon>Stylonematales</taxon>
        <taxon>Stylonemataceae</taxon>
        <taxon>Rhodosorus</taxon>
    </lineage>
</organism>
<evidence type="ECO:0000256" key="5">
    <source>
        <dbReference type="ARBA" id="ARBA00022737"/>
    </source>
</evidence>
<sequence>MDVEVLETQHADVVQDISYDYCGRRMATCSTDRTVKIWSSDAGTGKWRCTAHWQAHESSVVRVRWADPEYSPSLIATCGFDCKAILWELKTQNGSRDEWQSTAVFLDSKSELNDLAFGPPHLGLCLATASNDGLVRIYDSTDPPDYKVWTLKAQFFGALIANPPARVTAVSWNPSPVDFAGMAVATAAGSSYLWIQDRDRPSWRISKILAGHTGSVLSIAWAPNPGRGYHLVASSGSDGQVILYKVPTTLRPSQKTEVPVLEPLTVLEGHTGPVWRAEWNVSGTALATSGDDATRLWQSRAHDSSQWHCVGTVDPVSM</sequence>
<accession>A0A7S3E8R4</accession>
<protein>
    <recommendedName>
        <fullName evidence="10">Anaphase-promoting complex subunit 4 WD40 domain-containing protein</fullName>
    </recommendedName>
</protein>
<dbReference type="InterPro" id="IPR036322">
    <property type="entry name" value="WD40_repeat_dom_sf"/>
</dbReference>
<evidence type="ECO:0000256" key="1">
    <source>
        <dbReference type="ARBA" id="ARBA00004259"/>
    </source>
</evidence>
<gene>
    <name evidence="9" type="ORF">RMAR00112_LOCUS6309</name>
</gene>
<comment type="similarity">
    <text evidence="2">Belongs to the WD repeat SEC13 family.</text>
</comment>
<dbReference type="PROSITE" id="PS50294">
    <property type="entry name" value="WD_REPEATS_REGION"/>
    <property type="match status" value="1"/>
</dbReference>
<dbReference type="SMART" id="SM00320">
    <property type="entry name" value="WD40"/>
    <property type="match status" value="5"/>
</dbReference>
<dbReference type="Gene3D" id="2.130.10.10">
    <property type="entry name" value="YVTN repeat-like/Quinoprotein amine dehydrogenase"/>
    <property type="match status" value="1"/>
</dbReference>
<evidence type="ECO:0000256" key="8">
    <source>
        <dbReference type="PROSITE-ProRule" id="PRU00221"/>
    </source>
</evidence>
<keyword evidence="4 8" id="KW-0853">WD repeat</keyword>
<keyword evidence="3" id="KW-0813">Transport</keyword>
<dbReference type="PANTHER" id="PTHR11024">
    <property type="entry name" value="NUCLEAR PORE COMPLEX PROTEIN SEC13 / SEH1 FAMILY MEMBER"/>
    <property type="match status" value="1"/>
</dbReference>
<dbReference type="GO" id="GO:0034198">
    <property type="term" value="P:cellular response to amino acid starvation"/>
    <property type="evidence" value="ECO:0007669"/>
    <property type="project" value="TreeGrafter"/>
</dbReference>
<dbReference type="PROSITE" id="PS50082">
    <property type="entry name" value="WD_REPEATS_2"/>
    <property type="match status" value="2"/>
</dbReference>
<feature type="repeat" description="WD" evidence="8">
    <location>
        <begin position="7"/>
        <end position="39"/>
    </location>
</feature>
<reference evidence="9" key="1">
    <citation type="submission" date="2021-01" db="EMBL/GenBank/DDBJ databases">
        <authorList>
            <person name="Corre E."/>
            <person name="Pelletier E."/>
            <person name="Niang G."/>
            <person name="Scheremetjew M."/>
            <person name="Finn R."/>
            <person name="Kale V."/>
            <person name="Holt S."/>
            <person name="Cochrane G."/>
            <person name="Meng A."/>
            <person name="Brown T."/>
            <person name="Cohen L."/>
        </authorList>
    </citation>
    <scope>NUCLEOTIDE SEQUENCE</scope>
    <source>
        <strain evidence="9">CCMP 769</strain>
    </source>
</reference>
<dbReference type="GO" id="GO:1904263">
    <property type="term" value="P:positive regulation of TORC1 signaling"/>
    <property type="evidence" value="ECO:0007669"/>
    <property type="project" value="TreeGrafter"/>
</dbReference>
<dbReference type="GO" id="GO:0015031">
    <property type="term" value="P:protein transport"/>
    <property type="evidence" value="ECO:0007669"/>
    <property type="project" value="UniProtKB-KW"/>
</dbReference>
<evidence type="ECO:0000256" key="7">
    <source>
        <dbReference type="ARBA" id="ARBA00023242"/>
    </source>
</evidence>
<dbReference type="GO" id="GO:0031080">
    <property type="term" value="C:nuclear pore outer ring"/>
    <property type="evidence" value="ECO:0007669"/>
    <property type="project" value="TreeGrafter"/>
</dbReference>
<evidence type="ECO:0000313" key="9">
    <source>
        <dbReference type="EMBL" id="CAE0038351.1"/>
    </source>
</evidence>
<evidence type="ECO:0000256" key="4">
    <source>
        <dbReference type="ARBA" id="ARBA00022574"/>
    </source>
</evidence>
<dbReference type="InterPro" id="IPR037363">
    <property type="entry name" value="Sec13/Seh1_fam"/>
</dbReference>
<dbReference type="EMBL" id="HBHW01008360">
    <property type="protein sequence ID" value="CAE0038351.1"/>
    <property type="molecule type" value="Transcribed_RNA"/>
</dbReference>
<dbReference type="PANTHER" id="PTHR11024:SF3">
    <property type="entry name" value="NUCLEOPORIN SEH1"/>
    <property type="match status" value="1"/>
</dbReference>
<dbReference type="GO" id="GO:0005198">
    <property type="term" value="F:structural molecule activity"/>
    <property type="evidence" value="ECO:0007669"/>
    <property type="project" value="InterPro"/>
</dbReference>
<dbReference type="Pfam" id="PF00400">
    <property type="entry name" value="WD40"/>
    <property type="match status" value="4"/>
</dbReference>
<name>A0A7S3E8R4_9RHOD</name>
<keyword evidence="6" id="KW-0653">Protein transport</keyword>
<evidence type="ECO:0000256" key="2">
    <source>
        <dbReference type="ARBA" id="ARBA00010102"/>
    </source>
</evidence>
<keyword evidence="5" id="KW-0677">Repeat</keyword>
<keyword evidence="7" id="KW-0539">Nucleus</keyword>
<dbReference type="AlphaFoldDB" id="A0A7S3E8R4"/>
<dbReference type="InterPro" id="IPR015943">
    <property type="entry name" value="WD40/YVTN_repeat-like_dom_sf"/>
</dbReference>